<dbReference type="VEuPathDB" id="PiroplasmaDB:BBOV_II000660"/>
<dbReference type="Pfam" id="PF08373">
    <property type="entry name" value="RAP"/>
    <property type="match status" value="1"/>
</dbReference>
<dbReference type="Proteomes" id="UP000002173">
    <property type="component" value="Chromosome 2"/>
</dbReference>
<keyword evidence="3" id="KW-1185">Reference proteome</keyword>
<reference evidence="2 3" key="1">
    <citation type="journal article" date="2007" name="PLoS Pathog.">
        <title>Genome sequence of Babesia bovis and comparative analysis of apicomplexan hemoprotozoa.</title>
        <authorList>
            <person name="Brayton K.A."/>
            <person name="Lau A.O.T."/>
            <person name="Herndon D.R."/>
            <person name="Hannick L."/>
            <person name="Kappmeyer L.S."/>
            <person name="Berens S.J."/>
            <person name="Bidwell S.L."/>
            <person name="Brown W.C."/>
            <person name="Crabtree J."/>
            <person name="Fadrosh D."/>
            <person name="Feldblum T."/>
            <person name="Forberger H.A."/>
            <person name="Haas B.J."/>
            <person name="Howell J.M."/>
            <person name="Khouri H."/>
            <person name="Koo H."/>
            <person name="Mann D.J."/>
            <person name="Norimine J."/>
            <person name="Paulsen I.T."/>
            <person name="Radune D."/>
            <person name="Ren Q."/>
            <person name="Smith R.K. Jr."/>
            <person name="Suarez C.E."/>
            <person name="White O."/>
            <person name="Wortman J.R."/>
            <person name="Knowles D.P. Jr."/>
            <person name="McElwain T.F."/>
            <person name="Nene V.M."/>
        </authorList>
    </citation>
    <scope>NUCLEOTIDE SEQUENCE [LARGE SCALE GENOMIC DNA]</scope>
    <source>
        <strain evidence="2">T2Bo</strain>
    </source>
</reference>
<evidence type="ECO:0000259" key="1">
    <source>
        <dbReference type="PROSITE" id="PS51286"/>
    </source>
</evidence>
<sequence length="515" mass="60245">MTPVELELKYGKKLARKLVKRIKLRQHGRVSWSARDRVSDAKVKPLTSEDVEIGRRPRIERFHFLNKSIYEMTGDEFYGSFFRDRDRRVDGKERLLRQLETEILDKQNAALSGAPRSRISPRNYWFKPNYVSPTPNEVNKLNSLDLRFVMMNEARKATFDVGVDPDLWDAFLIRVNAISANVSLRTLLRFLQIISKVQLRPNDQLKLLVDSIHQRRGEMKPKHYVFLFQAIGRLRIRDQRIYDNLYEMLLCWSVLRNNFLVKAANALAKLDVCDSILIDPLRQVLGKRLNHFTSTDCLRVKAITVLDLFTDDMVLAFLSRCEYHKHHFRHYSRNLEIIELYMRILAPKLYNRVDESTKQFLIDIRQQTSSKKILNDDLAGEESTPSDLADCRNTAASGEQSVALPFGDDAISHCPYLESISNTLSTMGIEHRNYMIAGPFVLDIYEPRSNTVIEVNREYQYYHNTTHLTSTARRRHELIAGMGFRLLHIPYRWWRQLGSDESKKNALRELLHFID</sequence>
<dbReference type="eggNOG" id="ENOG502SIG9">
    <property type="taxonomic scope" value="Eukaryota"/>
</dbReference>
<comment type="caution">
    <text evidence="2">The sequence shown here is derived from an EMBL/GenBank/DDBJ whole genome shotgun (WGS) entry which is preliminary data.</text>
</comment>
<dbReference type="InterPro" id="IPR013584">
    <property type="entry name" value="RAP"/>
</dbReference>
<dbReference type="InParanoid" id="A7ASW5"/>
<feature type="domain" description="RAP" evidence="1">
    <location>
        <begin position="451"/>
        <end position="509"/>
    </location>
</feature>
<gene>
    <name evidence="2" type="ORF">BBOV_II000660</name>
</gene>
<dbReference type="Gene3D" id="3.40.960.10">
    <property type="entry name" value="VSR Endonuclease"/>
    <property type="match status" value="1"/>
</dbReference>
<dbReference type="SMART" id="SM00952">
    <property type="entry name" value="RAP"/>
    <property type="match status" value="1"/>
</dbReference>
<evidence type="ECO:0000313" key="3">
    <source>
        <dbReference type="Proteomes" id="UP000002173"/>
    </source>
</evidence>
<dbReference type="KEGG" id="bbo:BBOV_II000660"/>
<dbReference type="AlphaFoldDB" id="A7ASW5"/>
<organism evidence="2 3">
    <name type="scientific">Babesia bovis</name>
    <dbReference type="NCBI Taxonomy" id="5865"/>
    <lineage>
        <taxon>Eukaryota</taxon>
        <taxon>Sar</taxon>
        <taxon>Alveolata</taxon>
        <taxon>Apicomplexa</taxon>
        <taxon>Aconoidasida</taxon>
        <taxon>Piroplasmida</taxon>
        <taxon>Babesiidae</taxon>
        <taxon>Babesia</taxon>
    </lineage>
</organism>
<name>A7ASW5_BABBO</name>
<dbReference type="PROSITE" id="PS51286">
    <property type="entry name" value="RAP"/>
    <property type="match status" value="1"/>
</dbReference>
<dbReference type="FunCoup" id="A7ASW5">
    <property type="interactions" value="20"/>
</dbReference>
<dbReference type="EMBL" id="AAXT01000003">
    <property type="protein sequence ID" value="EDO06026.1"/>
    <property type="molecule type" value="Genomic_DNA"/>
</dbReference>
<dbReference type="OMA" id="KFVMMNE"/>
<proteinExistence type="predicted"/>
<evidence type="ECO:0000313" key="2">
    <source>
        <dbReference type="EMBL" id="EDO06026.1"/>
    </source>
</evidence>
<accession>A7ASW5</accession>
<dbReference type="GeneID" id="5477818"/>
<protein>
    <recommendedName>
        <fullName evidence="1">RAP domain-containing protein</fullName>
    </recommendedName>
</protein>